<accession>A0A239K5M3</accession>
<organism evidence="1 2">
    <name type="scientific">Anaerovirgula multivorans</name>
    <dbReference type="NCBI Taxonomy" id="312168"/>
    <lineage>
        <taxon>Bacteria</taxon>
        <taxon>Bacillati</taxon>
        <taxon>Bacillota</taxon>
        <taxon>Clostridia</taxon>
        <taxon>Peptostreptococcales</taxon>
        <taxon>Natronincolaceae</taxon>
        <taxon>Anaerovirgula</taxon>
    </lineage>
</organism>
<gene>
    <name evidence="1" type="ORF">SAMN05446037_10437</name>
</gene>
<sequence length="32" mass="3802">MLVVYKIQKEKKGEEHGETTVYCDAFSRRARE</sequence>
<name>A0A239K5M3_9FIRM</name>
<dbReference type="EMBL" id="FZOJ01000043">
    <property type="protein sequence ID" value="SNT13260.1"/>
    <property type="molecule type" value="Genomic_DNA"/>
</dbReference>
<dbReference type="Proteomes" id="UP000198304">
    <property type="component" value="Unassembled WGS sequence"/>
</dbReference>
<keyword evidence="2" id="KW-1185">Reference proteome</keyword>
<evidence type="ECO:0000313" key="1">
    <source>
        <dbReference type="EMBL" id="SNT13260.1"/>
    </source>
</evidence>
<evidence type="ECO:0000313" key="2">
    <source>
        <dbReference type="Proteomes" id="UP000198304"/>
    </source>
</evidence>
<protein>
    <submittedName>
        <fullName evidence="1">Uncharacterized protein</fullName>
    </submittedName>
</protein>
<dbReference type="AlphaFoldDB" id="A0A239K5M3"/>
<proteinExistence type="predicted"/>
<reference evidence="1 2" key="1">
    <citation type="submission" date="2017-06" db="EMBL/GenBank/DDBJ databases">
        <authorList>
            <person name="Kim H.J."/>
            <person name="Triplett B.A."/>
        </authorList>
    </citation>
    <scope>NUCLEOTIDE SEQUENCE [LARGE SCALE GENOMIC DNA]</scope>
    <source>
        <strain evidence="1 2">SCA</strain>
    </source>
</reference>